<dbReference type="GO" id="GO:0000166">
    <property type="term" value="F:nucleotide binding"/>
    <property type="evidence" value="ECO:0007669"/>
    <property type="project" value="UniProtKB-KW"/>
</dbReference>
<comment type="caution">
    <text evidence="7">The sequence shown here is derived from an EMBL/GenBank/DDBJ whole genome shotgun (WGS) entry which is preliminary data.</text>
</comment>
<dbReference type="GO" id="GO:0004748">
    <property type="term" value="F:ribonucleoside-diphosphate reductase activity, thioredoxin disulfide as acceptor"/>
    <property type="evidence" value="ECO:0007669"/>
    <property type="project" value="UniProtKB-EC"/>
</dbReference>
<dbReference type="Pfam" id="PF12637">
    <property type="entry name" value="TSCPD"/>
    <property type="match status" value="1"/>
</dbReference>
<feature type="domain" description="TSCPD" evidence="6">
    <location>
        <begin position="7"/>
        <end position="79"/>
    </location>
</feature>
<evidence type="ECO:0000256" key="4">
    <source>
        <dbReference type="ARBA" id="ARBA00022741"/>
    </source>
</evidence>
<comment type="similarity">
    <text evidence="1">Belongs to the ribonucleoside diphosphate reductase class-2 family.</text>
</comment>
<evidence type="ECO:0000256" key="1">
    <source>
        <dbReference type="ARBA" id="ARBA00007405"/>
    </source>
</evidence>
<proteinExistence type="inferred from homology"/>
<keyword evidence="4" id="KW-0547">Nucleotide-binding</keyword>
<dbReference type="InterPro" id="IPR024434">
    <property type="entry name" value="TSCPD_dom"/>
</dbReference>
<keyword evidence="3" id="KW-0237">DNA synthesis</keyword>
<dbReference type="GO" id="GO:0071897">
    <property type="term" value="P:DNA biosynthetic process"/>
    <property type="evidence" value="ECO:0007669"/>
    <property type="project" value="UniProtKB-KW"/>
</dbReference>
<evidence type="ECO:0000313" key="7">
    <source>
        <dbReference type="EMBL" id="MPN05552.1"/>
    </source>
</evidence>
<accession>A0A645EWE7</accession>
<dbReference type="InterPro" id="IPR023806">
    <property type="entry name" value="CHP03905"/>
</dbReference>
<gene>
    <name evidence="7" type="ORF">SDC9_152803</name>
</gene>
<dbReference type="NCBIfam" id="TIGR03905">
    <property type="entry name" value="TIGR03905_4_Cys"/>
    <property type="match status" value="1"/>
</dbReference>
<evidence type="ECO:0000256" key="2">
    <source>
        <dbReference type="ARBA" id="ARBA00012274"/>
    </source>
</evidence>
<dbReference type="AlphaFoldDB" id="A0A645EWE7"/>
<name>A0A645EWE7_9ZZZZ</name>
<dbReference type="EC" id="1.17.4.1" evidence="2"/>
<sequence length="87" mass="9574">MTYSYETFGTCSTQILFDLNGNVVTNIQFINGCDGNLKIIPKLLDGFTVDQIEKTCLGNDCEGRGTSCADQLARAVRMAYHNLSKES</sequence>
<evidence type="ECO:0000256" key="5">
    <source>
        <dbReference type="ARBA" id="ARBA00047754"/>
    </source>
</evidence>
<reference evidence="7" key="1">
    <citation type="submission" date="2019-08" db="EMBL/GenBank/DDBJ databases">
        <authorList>
            <person name="Kucharzyk K."/>
            <person name="Murdoch R.W."/>
            <person name="Higgins S."/>
            <person name="Loffler F."/>
        </authorList>
    </citation>
    <scope>NUCLEOTIDE SEQUENCE</scope>
</reference>
<comment type="catalytic activity">
    <reaction evidence="5">
        <text>a 2'-deoxyribonucleoside 5'-diphosphate + [thioredoxin]-disulfide + H2O = a ribonucleoside 5'-diphosphate + [thioredoxin]-dithiol</text>
        <dbReference type="Rhea" id="RHEA:23252"/>
        <dbReference type="Rhea" id="RHEA-COMP:10698"/>
        <dbReference type="Rhea" id="RHEA-COMP:10700"/>
        <dbReference type="ChEBI" id="CHEBI:15377"/>
        <dbReference type="ChEBI" id="CHEBI:29950"/>
        <dbReference type="ChEBI" id="CHEBI:50058"/>
        <dbReference type="ChEBI" id="CHEBI:57930"/>
        <dbReference type="ChEBI" id="CHEBI:73316"/>
        <dbReference type="EC" id="1.17.4.1"/>
    </reaction>
</comment>
<evidence type="ECO:0000259" key="6">
    <source>
        <dbReference type="Pfam" id="PF12637"/>
    </source>
</evidence>
<protein>
    <recommendedName>
        <fullName evidence="2">ribonucleoside-diphosphate reductase</fullName>
        <ecNumber evidence="2">1.17.4.1</ecNumber>
    </recommendedName>
</protein>
<dbReference type="EMBL" id="VSSQ01051457">
    <property type="protein sequence ID" value="MPN05552.1"/>
    <property type="molecule type" value="Genomic_DNA"/>
</dbReference>
<organism evidence="7">
    <name type="scientific">bioreactor metagenome</name>
    <dbReference type="NCBI Taxonomy" id="1076179"/>
    <lineage>
        <taxon>unclassified sequences</taxon>
        <taxon>metagenomes</taxon>
        <taxon>ecological metagenomes</taxon>
    </lineage>
</organism>
<evidence type="ECO:0000256" key="3">
    <source>
        <dbReference type="ARBA" id="ARBA00022634"/>
    </source>
</evidence>